<dbReference type="GO" id="GO:0008270">
    <property type="term" value="F:zinc ion binding"/>
    <property type="evidence" value="ECO:0007669"/>
    <property type="project" value="InterPro"/>
</dbReference>
<dbReference type="InterPro" id="IPR003615">
    <property type="entry name" value="HNH_nuc"/>
</dbReference>
<sequence length="68" mass="8038">MLEAHHIQPFHVKPELELSEQNLLTLCRECHFQIGHLRDWSIFNPQVIADSAVYRVRFAEARRTNPVE</sequence>
<proteinExistence type="predicted"/>
<evidence type="ECO:0000313" key="5">
    <source>
        <dbReference type="EMBL" id="CAB4187254.1"/>
    </source>
</evidence>
<dbReference type="EMBL" id="LR796764">
    <property type="protein sequence ID" value="CAB4164309.1"/>
    <property type="molecule type" value="Genomic_DNA"/>
</dbReference>
<reference evidence="2" key="1">
    <citation type="submission" date="2020-04" db="EMBL/GenBank/DDBJ databases">
        <authorList>
            <person name="Chiriac C."/>
            <person name="Salcher M."/>
            <person name="Ghai R."/>
            <person name="Kavagutti S V."/>
        </authorList>
    </citation>
    <scope>NUCLEOTIDE SEQUENCE</scope>
</reference>
<evidence type="ECO:0000313" key="3">
    <source>
        <dbReference type="EMBL" id="CAB4164309.1"/>
    </source>
</evidence>
<dbReference type="CDD" id="cd00085">
    <property type="entry name" value="HNHc"/>
    <property type="match status" value="1"/>
</dbReference>
<name>A0A6J5ML10_9CAUD</name>
<dbReference type="GO" id="GO:0004519">
    <property type="term" value="F:endonuclease activity"/>
    <property type="evidence" value="ECO:0007669"/>
    <property type="project" value="InterPro"/>
</dbReference>
<dbReference type="EMBL" id="LR797104">
    <property type="protein sequence ID" value="CAB4187254.1"/>
    <property type="molecule type" value="Genomic_DNA"/>
</dbReference>
<accession>A0A6J5ML10</accession>
<dbReference type="GO" id="GO:0003676">
    <property type="term" value="F:nucleic acid binding"/>
    <property type="evidence" value="ECO:0007669"/>
    <property type="project" value="InterPro"/>
</dbReference>
<evidence type="ECO:0000313" key="2">
    <source>
        <dbReference type="EMBL" id="CAB4146721.1"/>
    </source>
</evidence>
<dbReference type="Pfam" id="PF01844">
    <property type="entry name" value="HNH"/>
    <property type="match status" value="1"/>
</dbReference>
<feature type="domain" description="HNH" evidence="1">
    <location>
        <begin position="2"/>
        <end position="33"/>
    </location>
</feature>
<dbReference type="EMBL" id="LR796951">
    <property type="protein sequence ID" value="CAB4177736.1"/>
    <property type="molecule type" value="Genomic_DNA"/>
</dbReference>
<evidence type="ECO:0000259" key="1">
    <source>
        <dbReference type="Pfam" id="PF01844"/>
    </source>
</evidence>
<gene>
    <name evidence="4" type="ORF">UFOVP1003_41</name>
    <name evidence="5" type="ORF">UFOVP1153_3</name>
    <name evidence="2" type="ORF">UFOVP493_3</name>
    <name evidence="3" type="ORF">UFOVP829_25</name>
</gene>
<evidence type="ECO:0000313" key="4">
    <source>
        <dbReference type="EMBL" id="CAB4177736.1"/>
    </source>
</evidence>
<dbReference type="EMBL" id="LR796473">
    <property type="protein sequence ID" value="CAB4146721.1"/>
    <property type="molecule type" value="Genomic_DNA"/>
</dbReference>
<organism evidence="2">
    <name type="scientific">uncultured Caudovirales phage</name>
    <dbReference type="NCBI Taxonomy" id="2100421"/>
    <lineage>
        <taxon>Viruses</taxon>
        <taxon>Duplodnaviria</taxon>
        <taxon>Heunggongvirae</taxon>
        <taxon>Uroviricota</taxon>
        <taxon>Caudoviricetes</taxon>
        <taxon>Peduoviridae</taxon>
        <taxon>Maltschvirus</taxon>
        <taxon>Maltschvirus maltsch</taxon>
    </lineage>
</organism>
<dbReference type="InterPro" id="IPR002711">
    <property type="entry name" value="HNH"/>
</dbReference>
<protein>
    <submittedName>
        <fullName evidence="2">HNHc domain containing protein</fullName>
    </submittedName>
</protein>